<dbReference type="PROSITE" id="PS00061">
    <property type="entry name" value="ADH_SHORT"/>
    <property type="match status" value="1"/>
</dbReference>
<evidence type="ECO:0000313" key="5">
    <source>
        <dbReference type="Proteomes" id="UP001524460"/>
    </source>
</evidence>
<comment type="caution">
    <text evidence="4">The sequence shown here is derived from an EMBL/GenBank/DDBJ whole genome shotgun (WGS) entry which is preliminary data.</text>
</comment>
<keyword evidence="5" id="KW-1185">Reference proteome</keyword>
<dbReference type="NCBIfam" id="NF005559">
    <property type="entry name" value="PRK07231.1"/>
    <property type="match status" value="1"/>
</dbReference>
<dbReference type="PANTHER" id="PTHR42760:SF5">
    <property type="entry name" value="2-DEHYDRO-3-DEOXY-D-GLUCONATE 5-DEHYDROGENASE"/>
    <property type="match status" value="1"/>
</dbReference>
<dbReference type="InterPro" id="IPR036291">
    <property type="entry name" value="NAD(P)-bd_dom_sf"/>
</dbReference>
<dbReference type="Pfam" id="PF00106">
    <property type="entry name" value="adh_short"/>
    <property type="match status" value="1"/>
</dbReference>
<evidence type="ECO:0000313" key="4">
    <source>
        <dbReference type="EMBL" id="MCQ1060194.1"/>
    </source>
</evidence>
<accession>A0ABT1N8M3</accession>
<dbReference type="Proteomes" id="UP001524460">
    <property type="component" value="Unassembled WGS sequence"/>
</dbReference>
<sequence>MVLFNLNSKVALITGGNRGIGLVIAKGLAAHGAKVIINNRSLETAELAAKSLRDEGYDALPVAFDVTDKEQIEKEINHIENEVGPIDILINNAGINVRHPLLEFPESVYDNIIDVNQKGTFLMIQVVGRYMAKRNRGKIINIASMQSELGRETITPYAASKGAVKMLTRGACVELAPYNIQVNAIAPGYFKSDLTKPLVDNKEFTNWLCNRVPAGRWGNVEELQGTAVYLASKASDFVNGHIVFVDGGMLSAV</sequence>
<proteinExistence type="inferred from homology"/>
<dbReference type="SUPFAM" id="SSF51735">
    <property type="entry name" value="NAD(P)-binding Rossmann-fold domains"/>
    <property type="match status" value="1"/>
</dbReference>
<comment type="similarity">
    <text evidence="1 3">Belongs to the short-chain dehydrogenases/reductases (SDR) family.</text>
</comment>
<dbReference type="InterPro" id="IPR002347">
    <property type="entry name" value="SDR_fam"/>
</dbReference>
<dbReference type="Gene3D" id="3.40.50.720">
    <property type="entry name" value="NAD(P)-binding Rossmann-like Domain"/>
    <property type="match status" value="1"/>
</dbReference>
<reference evidence="4 5" key="1">
    <citation type="submission" date="2022-07" db="EMBL/GenBank/DDBJ databases">
        <title>Photobacterium pectinilyticum sp. nov., a marine bacterium isolated from surface seawater of Qingdao offshore.</title>
        <authorList>
            <person name="Wang X."/>
        </authorList>
    </citation>
    <scope>NUCLEOTIDE SEQUENCE [LARGE SCALE GENOMIC DNA]</scope>
    <source>
        <strain evidence="4 5">ZSDE20</strain>
    </source>
</reference>
<dbReference type="RefSeq" id="WP_255044274.1">
    <property type="nucleotide sequence ID" value="NZ_JANEYT010000060.1"/>
</dbReference>
<dbReference type="PANTHER" id="PTHR42760">
    <property type="entry name" value="SHORT-CHAIN DEHYDROGENASES/REDUCTASES FAMILY MEMBER"/>
    <property type="match status" value="1"/>
</dbReference>
<dbReference type="EC" id="1.1.1.47" evidence="4"/>
<dbReference type="GO" id="GO:0047936">
    <property type="term" value="F:glucose 1-dehydrogenase [NAD(P)+] activity"/>
    <property type="evidence" value="ECO:0007669"/>
    <property type="project" value="UniProtKB-EC"/>
</dbReference>
<dbReference type="InterPro" id="IPR020904">
    <property type="entry name" value="Sc_DH/Rdtase_CS"/>
</dbReference>
<dbReference type="PRINTS" id="PR00080">
    <property type="entry name" value="SDRFAMILY"/>
</dbReference>
<keyword evidence="2 4" id="KW-0560">Oxidoreductase</keyword>
<evidence type="ECO:0000256" key="3">
    <source>
        <dbReference type="RuleBase" id="RU000363"/>
    </source>
</evidence>
<organism evidence="4 5">
    <name type="scientific">Photobacterium pectinilyticum</name>
    <dbReference type="NCBI Taxonomy" id="2906793"/>
    <lineage>
        <taxon>Bacteria</taxon>
        <taxon>Pseudomonadati</taxon>
        <taxon>Pseudomonadota</taxon>
        <taxon>Gammaproteobacteria</taxon>
        <taxon>Vibrionales</taxon>
        <taxon>Vibrionaceae</taxon>
        <taxon>Photobacterium</taxon>
    </lineage>
</organism>
<dbReference type="EMBL" id="JANEYT010000060">
    <property type="protein sequence ID" value="MCQ1060194.1"/>
    <property type="molecule type" value="Genomic_DNA"/>
</dbReference>
<evidence type="ECO:0000256" key="1">
    <source>
        <dbReference type="ARBA" id="ARBA00006484"/>
    </source>
</evidence>
<dbReference type="PRINTS" id="PR00081">
    <property type="entry name" value="GDHRDH"/>
</dbReference>
<gene>
    <name evidence="4" type="ORF">NHN17_19310</name>
</gene>
<name>A0ABT1N8M3_9GAMM</name>
<dbReference type="CDD" id="cd05347">
    <property type="entry name" value="Ga5DH-like_SDR_c"/>
    <property type="match status" value="1"/>
</dbReference>
<evidence type="ECO:0000256" key="2">
    <source>
        <dbReference type="ARBA" id="ARBA00023002"/>
    </source>
</evidence>
<protein>
    <submittedName>
        <fullName evidence="4">Glucose 1-dehydrogenase</fullName>
        <ecNumber evidence="4">1.1.1.47</ecNumber>
    </submittedName>
</protein>